<evidence type="ECO:0000313" key="2">
    <source>
        <dbReference type="EMBL" id="WGO96452.1"/>
    </source>
</evidence>
<keyword evidence="1" id="KW-0472">Membrane</keyword>
<evidence type="ECO:0000313" key="3">
    <source>
        <dbReference type="Proteomes" id="UP001227386"/>
    </source>
</evidence>
<organism evidence="2 3">
    <name type="scientific">Pseudomonas viciae</name>
    <dbReference type="NCBI Taxonomy" id="2505979"/>
    <lineage>
        <taxon>Bacteria</taxon>
        <taxon>Pseudomonadati</taxon>
        <taxon>Pseudomonadota</taxon>
        <taxon>Gammaproteobacteria</taxon>
        <taxon>Pseudomonadales</taxon>
        <taxon>Pseudomonadaceae</taxon>
        <taxon>Pseudomonas</taxon>
    </lineage>
</organism>
<gene>
    <name evidence="2" type="ORF">QCD61_28225</name>
</gene>
<name>A0ABY8PMK9_9PSED</name>
<feature type="transmembrane region" description="Helical" evidence="1">
    <location>
        <begin position="6"/>
        <end position="31"/>
    </location>
</feature>
<sequence>MGALLGIIASFALFIFWGGYVAATLWGWFVVPLGVMAISYWHAVGLTCVMAAFSGVKSDEDTEDSESFGEGVAKALFKGALIPALLLGMGWIAHSYMPATQQSSYPSVPGIPGEVIGAMADHAQKTMDALESEGTRYVAENVICENGIALVALRGRGSFETLSFIPVIAVRNAGPETTVEEPLSCEQHGVYKVNGKQLSSLAVAMLATQNIEEHKRNVH</sequence>
<feature type="transmembrane region" description="Helical" evidence="1">
    <location>
        <begin position="38"/>
        <end position="56"/>
    </location>
</feature>
<feature type="transmembrane region" description="Helical" evidence="1">
    <location>
        <begin position="76"/>
        <end position="93"/>
    </location>
</feature>
<dbReference type="EMBL" id="CP123772">
    <property type="protein sequence ID" value="WGO96452.1"/>
    <property type="molecule type" value="Genomic_DNA"/>
</dbReference>
<dbReference type="Proteomes" id="UP001227386">
    <property type="component" value="Plasmid unnamed"/>
</dbReference>
<keyword evidence="1" id="KW-1133">Transmembrane helix</keyword>
<keyword evidence="1" id="KW-0812">Transmembrane</keyword>
<reference evidence="2 3" key="1">
    <citation type="journal article" date="2012" name="Appl. Soil Ecol.">
        <title>Isolation and characterization of new plant growth-promoting bacterial endophytes.</title>
        <authorList>
            <person name="Rashid S."/>
            <person name="Charles T.C."/>
            <person name="Glick B.R."/>
        </authorList>
    </citation>
    <scope>NUCLEOTIDE SEQUENCE [LARGE SCALE GENOMIC DNA]</scope>
    <source>
        <strain evidence="2 3">YsS1</strain>
        <plasmid evidence="2 3">unnamed</plasmid>
    </source>
</reference>
<geneLocation type="plasmid" evidence="2 3">
    <name>unnamed</name>
</geneLocation>
<keyword evidence="3" id="KW-1185">Reference proteome</keyword>
<evidence type="ECO:0000256" key="1">
    <source>
        <dbReference type="SAM" id="Phobius"/>
    </source>
</evidence>
<keyword evidence="2" id="KW-0614">Plasmid</keyword>
<dbReference type="RefSeq" id="WP_280945033.1">
    <property type="nucleotide sequence ID" value="NZ_CP123772.1"/>
</dbReference>
<accession>A0ABY8PMK9</accession>
<protein>
    <submittedName>
        <fullName evidence="2">Uncharacterized protein</fullName>
    </submittedName>
</protein>
<proteinExistence type="predicted"/>